<feature type="region of interest" description="Disordered" evidence="1">
    <location>
        <begin position="63"/>
        <end position="103"/>
    </location>
</feature>
<sequence>MKSAVLFNVILLALFAASNCQPPPPQHCPLWCRQGALPGSVCAQGCVCGQHYIPGLNNQLPCNPMPFGGQPPSPPRPRSPSPNHRRPRPPPRQGQRHTAPAAK</sequence>
<accession>A0A023G1I1</accession>
<dbReference type="EMBL" id="GBBM01007794">
    <property type="protein sequence ID" value="JAC27624.1"/>
    <property type="molecule type" value="mRNA"/>
</dbReference>
<evidence type="ECO:0000256" key="1">
    <source>
        <dbReference type="SAM" id="MobiDB-lite"/>
    </source>
</evidence>
<proteinExistence type="evidence at transcript level"/>
<name>A0A023G1I1_AMBTT</name>
<reference evidence="3" key="1">
    <citation type="submission" date="2014-03" db="EMBL/GenBank/DDBJ databases">
        <title>The sialotranscriptome of Amblyomma triste, Amblyomma parvum and Amblyomma cajennense ticks, uncovered by 454-based RNA-seq.</title>
        <authorList>
            <person name="Garcia G.R."/>
            <person name="Gardinassi L.G."/>
            <person name="Ribeiro J.M."/>
            <person name="Anatriello E."/>
            <person name="Ferreira B.R."/>
            <person name="Moreira H.N."/>
            <person name="Mafra C."/>
            <person name="Olegario M.M."/>
            <person name="Szabo P.J."/>
            <person name="Miranda-Santos I.K."/>
            <person name="Maruyama S.R."/>
        </authorList>
    </citation>
    <scope>NUCLEOTIDE SEQUENCE</scope>
    <source>
        <strain evidence="3">Mato Grasso do Sul</strain>
        <tissue evidence="3">Salivary glands</tissue>
    </source>
</reference>
<keyword evidence="2" id="KW-0732">Signal</keyword>
<protein>
    <submittedName>
        <fullName evidence="3">Putative secreted protein</fullName>
    </submittedName>
</protein>
<evidence type="ECO:0000313" key="3">
    <source>
        <dbReference type="EMBL" id="JAC27624.1"/>
    </source>
</evidence>
<feature type="compositionally biased region" description="Pro residues" evidence="1">
    <location>
        <begin position="69"/>
        <end position="80"/>
    </location>
</feature>
<organism evidence="3">
    <name type="scientific">Amblyomma triste</name>
    <name type="common">Neotropical tick</name>
    <dbReference type="NCBI Taxonomy" id="251400"/>
    <lineage>
        <taxon>Eukaryota</taxon>
        <taxon>Metazoa</taxon>
        <taxon>Ecdysozoa</taxon>
        <taxon>Arthropoda</taxon>
        <taxon>Chelicerata</taxon>
        <taxon>Arachnida</taxon>
        <taxon>Acari</taxon>
        <taxon>Parasitiformes</taxon>
        <taxon>Ixodida</taxon>
        <taxon>Ixodoidea</taxon>
        <taxon>Ixodidae</taxon>
        <taxon>Amblyomminae</taxon>
        <taxon>Amblyomma</taxon>
    </lineage>
</organism>
<dbReference type="AlphaFoldDB" id="A0A023G1I1"/>
<feature type="chain" id="PRO_5001520421" evidence="2">
    <location>
        <begin position="21"/>
        <end position="103"/>
    </location>
</feature>
<evidence type="ECO:0000256" key="2">
    <source>
        <dbReference type="SAM" id="SignalP"/>
    </source>
</evidence>
<feature type="signal peptide" evidence="2">
    <location>
        <begin position="1"/>
        <end position="20"/>
    </location>
</feature>